<protein>
    <submittedName>
        <fullName evidence="1">Uncharacterized protein</fullName>
    </submittedName>
</protein>
<reference evidence="1 2" key="1">
    <citation type="journal article" date="2018" name="Sci. Rep.">
        <title>Genome sequence of the cauliflower mushroom Sparassis crispa (Hanabiratake) and its association with beneficial usage.</title>
        <authorList>
            <person name="Kiyama R."/>
            <person name="Furutani Y."/>
            <person name="Kawaguchi K."/>
            <person name="Nakanishi T."/>
        </authorList>
    </citation>
    <scope>NUCLEOTIDE SEQUENCE [LARGE SCALE GENOMIC DNA]</scope>
</reference>
<organism evidence="1 2">
    <name type="scientific">Sparassis crispa</name>
    <dbReference type="NCBI Taxonomy" id="139825"/>
    <lineage>
        <taxon>Eukaryota</taxon>
        <taxon>Fungi</taxon>
        <taxon>Dikarya</taxon>
        <taxon>Basidiomycota</taxon>
        <taxon>Agaricomycotina</taxon>
        <taxon>Agaricomycetes</taxon>
        <taxon>Polyporales</taxon>
        <taxon>Sparassidaceae</taxon>
        <taxon>Sparassis</taxon>
    </lineage>
</organism>
<dbReference type="GO" id="GO:0030479">
    <property type="term" value="C:actin cortical patch"/>
    <property type="evidence" value="ECO:0007669"/>
    <property type="project" value="TreeGrafter"/>
</dbReference>
<dbReference type="GO" id="GO:0005829">
    <property type="term" value="C:cytosol"/>
    <property type="evidence" value="ECO:0007669"/>
    <property type="project" value="GOC"/>
</dbReference>
<dbReference type="GO" id="GO:0006895">
    <property type="term" value="P:Golgi to endosome transport"/>
    <property type="evidence" value="ECO:0007669"/>
    <property type="project" value="TreeGrafter"/>
</dbReference>
<dbReference type="STRING" id="139825.A0A401GQV3"/>
<dbReference type="GeneID" id="38781502"/>
<proteinExistence type="predicted"/>
<accession>A0A401GQV3</accession>
<name>A0A401GQV3_9APHY</name>
<dbReference type="GO" id="GO:0032051">
    <property type="term" value="F:clathrin light chain binding"/>
    <property type="evidence" value="ECO:0007669"/>
    <property type="project" value="TreeGrafter"/>
</dbReference>
<dbReference type="GO" id="GO:0006898">
    <property type="term" value="P:receptor-mediated endocytosis"/>
    <property type="evidence" value="ECO:0007669"/>
    <property type="project" value="TreeGrafter"/>
</dbReference>
<comment type="caution">
    <text evidence="1">The sequence shown here is derived from an EMBL/GenBank/DDBJ whole genome shotgun (WGS) entry which is preliminary data.</text>
</comment>
<dbReference type="GO" id="GO:0071439">
    <property type="term" value="C:clathrin complex"/>
    <property type="evidence" value="ECO:0007669"/>
    <property type="project" value="TreeGrafter"/>
</dbReference>
<sequence length="71" mass="8333">MYIPTATRTSQIREVERICRKGNYYNLEEDKNFLKEAKVSDQLPLIIPLRVIEDSCRLICTERSNRTACEP</sequence>
<dbReference type="OrthoDB" id="3201069at2759"/>
<keyword evidence="2" id="KW-1185">Reference proteome</keyword>
<dbReference type="InParanoid" id="A0A401GQV3"/>
<dbReference type="PANTHER" id="PTHR10292">
    <property type="entry name" value="CLATHRIN HEAVY CHAIN RELATED"/>
    <property type="match status" value="1"/>
</dbReference>
<dbReference type="AlphaFoldDB" id="A0A401GQV3"/>
<dbReference type="EMBL" id="BFAD01000006">
    <property type="protein sequence ID" value="GBE84585.1"/>
    <property type="molecule type" value="Genomic_DNA"/>
</dbReference>
<dbReference type="RefSeq" id="XP_027615498.1">
    <property type="nucleotide sequence ID" value="XM_027759697.1"/>
</dbReference>
<evidence type="ECO:0000313" key="2">
    <source>
        <dbReference type="Proteomes" id="UP000287166"/>
    </source>
</evidence>
<gene>
    <name evidence="1" type="ORF">SCP_0605640</name>
</gene>
<dbReference type="SUPFAM" id="SSF48371">
    <property type="entry name" value="ARM repeat"/>
    <property type="match status" value="1"/>
</dbReference>
<dbReference type="PANTHER" id="PTHR10292:SF1">
    <property type="entry name" value="CLATHRIN HEAVY CHAIN"/>
    <property type="match status" value="1"/>
</dbReference>
<evidence type="ECO:0000313" key="1">
    <source>
        <dbReference type="EMBL" id="GBE84585.1"/>
    </source>
</evidence>
<dbReference type="InterPro" id="IPR016024">
    <property type="entry name" value="ARM-type_fold"/>
</dbReference>
<dbReference type="Proteomes" id="UP000287166">
    <property type="component" value="Unassembled WGS sequence"/>
</dbReference>